<sequence>MKPCLGCGVRELVSWLMGTLAACWWTPGGEFIRCGELRKRIPEMSSSEKVGGSGLLCFWGGWSSARVPHTA</sequence>
<dbReference type="PROSITE" id="PS51257">
    <property type="entry name" value="PROKAR_LIPOPROTEIN"/>
    <property type="match status" value="1"/>
</dbReference>
<reference evidence="2" key="2">
    <citation type="submission" date="2023-05" db="EMBL/GenBank/DDBJ databases">
        <authorList>
            <consortium name="Lawrence Berkeley National Laboratory"/>
            <person name="Steindorff A."/>
            <person name="Hensen N."/>
            <person name="Bonometti L."/>
            <person name="Westerberg I."/>
            <person name="Brannstrom I.O."/>
            <person name="Guillou S."/>
            <person name="Cros-Aarteil S."/>
            <person name="Calhoun S."/>
            <person name="Haridas S."/>
            <person name="Kuo A."/>
            <person name="Mondo S."/>
            <person name="Pangilinan J."/>
            <person name="Riley R."/>
            <person name="Labutti K."/>
            <person name="Andreopoulos B."/>
            <person name="Lipzen A."/>
            <person name="Chen C."/>
            <person name="Yanf M."/>
            <person name="Daum C."/>
            <person name="Ng V."/>
            <person name="Clum A."/>
            <person name="Ohm R."/>
            <person name="Martin F."/>
            <person name="Silar P."/>
            <person name="Natvig D."/>
            <person name="Lalanne C."/>
            <person name="Gautier V."/>
            <person name="Ament-Velasquez S.L."/>
            <person name="Kruys A."/>
            <person name="Hutchinson M.I."/>
            <person name="Powell A.J."/>
            <person name="Barry K."/>
            <person name="Miller A.N."/>
            <person name="Grigoriev I.V."/>
            <person name="Debuchy R."/>
            <person name="Gladieux P."/>
            <person name="Thoren M.H."/>
            <person name="Johannesson H."/>
        </authorList>
    </citation>
    <scope>NUCLEOTIDE SEQUENCE</scope>
    <source>
        <strain evidence="2">CBS 315.58</strain>
    </source>
</reference>
<keyword evidence="3" id="KW-1185">Reference proteome</keyword>
<feature type="signal peptide" evidence="1">
    <location>
        <begin position="1"/>
        <end position="21"/>
    </location>
</feature>
<dbReference type="AlphaFoldDB" id="A0AAN6XEE1"/>
<keyword evidence="1" id="KW-0732">Signal</keyword>
<evidence type="ECO:0008006" key="4">
    <source>
        <dbReference type="Google" id="ProtNLM"/>
    </source>
</evidence>
<gene>
    <name evidence="2" type="ORF">QBC40DRAFT_10296</name>
</gene>
<evidence type="ECO:0000313" key="3">
    <source>
        <dbReference type="Proteomes" id="UP001303160"/>
    </source>
</evidence>
<evidence type="ECO:0000313" key="2">
    <source>
        <dbReference type="EMBL" id="KAK4196287.1"/>
    </source>
</evidence>
<protein>
    <recommendedName>
        <fullName evidence="4">Secreted protein</fullName>
    </recommendedName>
</protein>
<dbReference type="Proteomes" id="UP001303160">
    <property type="component" value="Unassembled WGS sequence"/>
</dbReference>
<dbReference type="EMBL" id="MU863988">
    <property type="protein sequence ID" value="KAK4196287.1"/>
    <property type="molecule type" value="Genomic_DNA"/>
</dbReference>
<comment type="caution">
    <text evidence="2">The sequence shown here is derived from an EMBL/GenBank/DDBJ whole genome shotgun (WGS) entry which is preliminary data.</text>
</comment>
<proteinExistence type="predicted"/>
<name>A0AAN6XEE1_9PEZI</name>
<feature type="chain" id="PRO_5042922929" description="Secreted protein" evidence="1">
    <location>
        <begin position="22"/>
        <end position="71"/>
    </location>
</feature>
<organism evidence="2 3">
    <name type="scientific">Triangularia verruculosa</name>
    <dbReference type="NCBI Taxonomy" id="2587418"/>
    <lineage>
        <taxon>Eukaryota</taxon>
        <taxon>Fungi</taxon>
        <taxon>Dikarya</taxon>
        <taxon>Ascomycota</taxon>
        <taxon>Pezizomycotina</taxon>
        <taxon>Sordariomycetes</taxon>
        <taxon>Sordariomycetidae</taxon>
        <taxon>Sordariales</taxon>
        <taxon>Podosporaceae</taxon>
        <taxon>Triangularia</taxon>
    </lineage>
</organism>
<evidence type="ECO:0000256" key="1">
    <source>
        <dbReference type="SAM" id="SignalP"/>
    </source>
</evidence>
<reference evidence="2" key="1">
    <citation type="journal article" date="2023" name="Mol. Phylogenet. Evol.">
        <title>Genome-scale phylogeny and comparative genomics of the fungal order Sordariales.</title>
        <authorList>
            <person name="Hensen N."/>
            <person name="Bonometti L."/>
            <person name="Westerberg I."/>
            <person name="Brannstrom I.O."/>
            <person name="Guillou S."/>
            <person name="Cros-Aarteil S."/>
            <person name="Calhoun S."/>
            <person name="Haridas S."/>
            <person name="Kuo A."/>
            <person name="Mondo S."/>
            <person name="Pangilinan J."/>
            <person name="Riley R."/>
            <person name="LaButti K."/>
            <person name="Andreopoulos B."/>
            <person name="Lipzen A."/>
            <person name="Chen C."/>
            <person name="Yan M."/>
            <person name="Daum C."/>
            <person name="Ng V."/>
            <person name="Clum A."/>
            <person name="Steindorff A."/>
            <person name="Ohm R.A."/>
            <person name="Martin F."/>
            <person name="Silar P."/>
            <person name="Natvig D.O."/>
            <person name="Lalanne C."/>
            <person name="Gautier V."/>
            <person name="Ament-Velasquez S.L."/>
            <person name="Kruys A."/>
            <person name="Hutchinson M.I."/>
            <person name="Powell A.J."/>
            <person name="Barry K."/>
            <person name="Miller A.N."/>
            <person name="Grigoriev I.V."/>
            <person name="Debuchy R."/>
            <person name="Gladieux P."/>
            <person name="Hiltunen Thoren M."/>
            <person name="Johannesson H."/>
        </authorList>
    </citation>
    <scope>NUCLEOTIDE SEQUENCE</scope>
    <source>
        <strain evidence="2">CBS 315.58</strain>
    </source>
</reference>
<accession>A0AAN6XEE1</accession>